<dbReference type="RefSeq" id="XP_005716679.1">
    <property type="nucleotide sequence ID" value="XM_005716622.1"/>
</dbReference>
<dbReference type="Proteomes" id="UP000012073">
    <property type="component" value="Unassembled WGS sequence"/>
</dbReference>
<dbReference type="PhylomeDB" id="R7QHF6"/>
<dbReference type="AlphaFoldDB" id="R7QHF6"/>
<gene>
    <name evidence="4" type="ORF">CHC_T00005519001</name>
</gene>
<dbReference type="OrthoDB" id="4473401at2759"/>
<evidence type="ECO:0000259" key="3">
    <source>
        <dbReference type="PROSITE" id="PS50279"/>
    </source>
</evidence>
<keyword evidence="1" id="KW-1015">Disulfide bond</keyword>
<feature type="domain" description="BPTI/Kunitz inhibitor" evidence="3">
    <location>
        <begin position="39"/>
        <end position="88"/>
    </location>
</feature>
<dbReference type="STRING" id="2769.R7QHF6"/>
<evidence type="ECO:0000256" key="1">
    <source>
        <dbReference type="ARBA" id="ARBA00023157"/>
    </source>
</evidence>
<feature type="signal peptide" evidence="2">
    <location>
        <begin position="1"/>
        <end position="20"/>
    </location>
</feature>
<dbReference type="InterPro" id="IPR050098">
    <property type="entry name" value="TFPI/VKTCI-like"/>
</dbReference>
<dbReference type="PANTHER" id="PTHR10083">
    <property type="entry name" value="KUNITZ-TYPE PROTEASE INHIBITOR-RELATED"/>
    <property type="match status" value="1"/>
</dbReference>
<dbReference type="Gramene" id="CDF36860">
    <property type="protein sequence ID" value="CDF36860"/>
    <property type="gene ID" value="CHC_T00005519001"/>
</dbReference>
<reference evidence="5" key="1">
    <citation type="journal article" date="2013" name="Proc. Natl. Acad. Sci. U.S.A.">
        <title>Genome structure and metabolic features in the red seaweed Chondrus crispus shed light on evolution of the Archaeplastida.</title>
        <authorList>
            <person name="Collen J."/>
            <person name="Porcel B."/>
            <person name="Carre W."/>
            <person name="Ball S.G."/>
            <person name="Chaparro C."/>
            <person name="Tonon T."/>
            <person name="Barbeyron T."/>
            <person name="Michel G."/>
            <person name="Noel B."/>
            <person name="Valentin K."/>
            <person name="Elias M."/>
            <person name="Artiguenave F."/>
            <person name="Arun A."/>
            <person name="Aury J.M."/>
            <person name="Barbosa-Neto J.F."/>
            <person name="Bothwell J.H."/>
            <person name="Bouget F.Y."/>
            <person name="Brillet L."/>
            <person name="Cabello-Hurtado F."/>
            <person name="Capella-Gutierrez S."/>
            <person name="Charrier B."/>
            <person name="Cladiere L."/>
            <person name="Cock J.M."/>
            <person name="Coelho S.M."/>
            <person name="Colleoni C."/>
            <person name="Czjzek M."/>
            <person name="Da Silva C."/>
            <person name="Delage L."/>
            <person name="Denoeud F."/>
            <person name="Deschamps P."/>
            <person name="Dittami S.M."/>
            <person name="Gabaldon T."/>
            <person name="Gachon C.M."/>
            <person name="Groisillier A."/>
            <person name="Herve C."/>
            <person name="Jabbari K."/>
            <person name="Katinka M."/>
            <person name="Kloareg B."/>
            <person name="Kowalczyk N."/>
            <person name="Labadie K."/>
            <person name="Leblanc C."/>
            <person name="Lopez P.J."/>
            <person name="McLachlan D.H."/>
            <person name="Meslet-Cladiere L."/>
            <person name="Moustafa A."/>
            <person name="Nehr Z."/>
            <person name="Nyvall Collen P."/>
            <person name="Panaud O."/>
            <person name="Partensky F."/>
            <person name="Poulain J."/>
            <person name="Rensing S.A."/>
            <person name="Rousvoal S."/>
            <person name="Samson G."/>
            <person name="Symeonidi A."/>
            <person name="Weissenbach J."/>
            <person name="Zambounis A."/>
            <person name="Wincker P."/>
            <person name="Boyen C."/>
        </authorList>
    </citation>
    <scope>NUCLEOTIDE SEQUENCE [LARGE SCALE GENOMIC DNA]</scope>
    <source>
        <strain evidence="5">cv. Stackhouse</strain>
    </source>
</reference>
<dbReference type="KEGG" id="ccp:CHC_T00005519001"/>
<dbReference type="Pfam" id="PF00014">
    <property type="entry name" value="Kunitz_BPTI"/>
    <property type="match status" value="2"/>
</dbReference>
<organism evidence="4 5">
    <name type="scientific">Chondrus crispus</name>
    <name type="common">Carrageen Irish moss</name>
    <name type="synonym">Polymorpha crispa</name>
    <dbReference type="NCBI Taxonomy" id="2769"/>
    <lineage>
        <taxon>Eukaryota</taxon>
        <taxon>Rhodophyta</taxon>
        <taxon>Florideophyceae</taxon>
        <taxon>Rhodymeniophycidae</taxon>
        <taxon>Gigartinales</taxon>
        <taxon>Gigartinaceae</taxon>
        <taxon>Chondrus</taxon>
    </lineage>
</organism>
<feature type="chain" id="PRO_5004442843" description="BPTI/Kunitz inhibitor domain-containing protein" evidence="2">
    <location>
        <begin position="21"/>
        <end position="145"/>
    </location>
</feature>
<accession>R7QHF6</accession>
<dbReference type="GO" id="GO:0004867">
    <property type="term" value="F:serine-type endopeptidase inhibitor activity"/>
    <property type="evidence" value="ECO:0007669"/>
    <property type="project" value="InterPro"/>
</dbReference>
<dbReference type="SMART" id="SM00131">
    <property type="entry name" value="KU"/>
    <property type="match status" value="2"/>
</dbReference>
<evidence type="ECO:0000313" key="5">
    <source>
        <dbReference type="Proteomes" id="UP000012073"/>
    </source>
</evidence>
<keyword evidence="2" id="KW-0732">Signal</keyword>
<dbReference type="InterPro" id="IPR002223">
    <property type="entry name" value="Kunitz_BPTI"/>
</dbReference>
<protein>
    <recommendedName>
        <fullName evidence="3">BPTI/Kunitz inhibitor domain-containing protein</fullName>
    </recommendedName>
</protein>
<dbReference type="SUPFAM" id="SSF57362">
    <property type="entry name" value="BPTI-like"/>
    <property type="match status" value="2"/>
</dbReference>
<evidence type="ECO:0000313" key="4">
    <source>
        <dbReference type="EMBL" id="CDF36860.1"/>
    </source>
</evidence>
<keyword evidence="5" id="KW-1185">Reference proteome</keyword>
<dbReference type="PANTHER" id="PTHR10083:SF374">
    <property type="entry name" value="BPTI_KUNITZ INHIBITOR DOMAIN-CONTAINING PROTEIN"/>
    <property type="match status" value="1"/>
</dbReference>
<evidence type="ECO:0000256" key="2">
    <source>
        <dbReference type="SAM" id="SignalP"/>
    </source>
</evidence>
<dbReference type="CDD" id="cd00109">
    <property type="entry name" value="Kunitz-type"/>
    <property type="match status" value="1"/>
</dbReference>
<dbReference type="GO" id="GO:0005615">
    <property type="term" value="C:extracellular space"/>
    <property type="evidence" value="ECO:0007669"/>
    <property type="project" value="TreeGrafter"/>
</dbReference>
<name>R7QHF6_CHOCR</name>
<sequence>MTLLSAIVLATVLLTSIASALPQVVREKKPSWPPVKDPCTLSPDPGPCEALIPKYFYDSERQTCEQFMWGGCDGVVPFHSLEECEESTCNPCDQSPDPGPCKARFIRHFFNKEIGACDTFVWGGCLGNVPFVTLADCLDAKCSAH</sequence>
<dbReference type="GeneID" id="17324390"/>
<dbReference type="PROSITE" id="PS50279">
    <property type="entry name" value="BPTI_KUNITZ_2"/>
    <property type="match status" value="2"/>
</dbReference>
<proteinExistence type="predicted"/>
<dbReference type="InterPro" id="IPR036880">
    <property type="entry name" value="Kunitz_BPTI_sf"/>
</dbReference>
<feature type="domain" description="BPTI/Kunitz inhibitor" evidence="3">
    <location>
        <begin position="92"/>
        <end position="141"/>
    </location>
</feature>
<dbReference type="EMBL" id="HG001807">
    <property type="protein sequence ID" value="CDF36860.1"/>
    <property type="molecule type" value="Genomic_DNA"/>
</dbReference>
<dbReference type="Gene3D" id="4.10.410.10">
    <property type="entry name" value="Pancreatic trypsin inhibitor Kunitz domain"/>
    <property type="match status" value="2"/>
</dbReference>